<accession>A0A9N8ZAP8</accession>
<reference evidence="2" key="1">
    <citation type="submission" date="2021-06" db="EMBL/GenBank/DDBJ databases">
        <authorList>
            <person name="Kallberg Y."/>
            <person name="Tangrot J."/>
            <person name="Rosling A."/>
        </authorList>
    </citation>
    <scope>NUCLEOTIDE SEQUENCE</scope>
    <source>
        <strain evidence="2">CL551</strain>
    </source>
</reference>
<evidence type="ECO:0000256" key="1">
    <source>
        <dbReference type="SAM" id="MobiDB-lite"/>
    </source>
</evidence>
<protein>
    <submittedName>
        <fullName evidence="2">4420_t:CDS:1</fullName>
    </submittedName>
</protein>
<name>A0A9N8ZAP8_9GLOM</name>
<evidence type="ECO:0000313" key="3">
    <source>
        <dbReference type="Proteomes" id="UP000789342"/>
    </source>
</evidence>
<proteinExistence type="predicted"/>
<dbReference type="AlphaFoldDB" id="A0A9N8ZAP8"/>
<dbReference type="EMBL" id="CAJVPV010000868">
    <property type="protein sequence ID" value="CAG8477085.1"/>
    <property type="molecule type" value="Genomic_DNA"/>
</dbReference>
<dbReference type="Proteomes" id="UP000789342">
    <property type="component" value="Unassembled WGS sequence"/>
</dbReference>
<dbReference type="OrthoDB" id="5544375at2759"/>
<feature type="region of interest" description="Disordered" evidence="1">
    <location>
        <begin position="61"/>
        <end position="80"/>
    </location>
</feature>
<sequence>MGAKQSTPSEITIYNEPQIRVNISLLAPFAEELTHRCNIDFQFSFHIIWSINYKESGWSKKLQEDNTRKTSKPSTRLDTNEPILPEELDRLVRARVEEELNRIRERDEEIQQRAKEELFERTIIEDSGANAVVTERDIQELILRVERKFENKVSPDLIEHQQAVISCYK</sequence>
<comment type="caution">
    <text evidence="2">The sequence shown here is derived from an EMBL/GenBank/DDBJ whole genome shotgun (WGS) entry which is preliminary data.</text>
</comment>
<keyword evidence="3" id="KW-1185">Reference proteome</keyword>
<organism evidence="2 3">
    <name type="scientific">Acaulospora morrowiae</name>
    <dbReference type="NCBI Taxonomy" id="94023"/>
    <lineage>
        <taxon>Eukaryota</taxon>
        <taxon>Fungi</taxon>
        <taxon>Fungi incertae sedis</taxon>
        <taxon>Mucoromycota</taxon>
        <taxon>Glomeromycotina</taxon>
        <taxon>Glomeromycetes</taxon>
        <taxon>Diversisporales</taxon>
        <taxon>Acaulosporaceae</taxon>
        <taxon>Acaulospora</taxon>
    </lineage>
</organism>
<evidence type="ECO:0000313" key="2">
    <source>
        <dbReference type="EMBL" id="CAG8477085.1"/>
    </source>
</evidence>
<gene>
    <name evidence="2" type="ORF">AMORRO_LOCUS2126</name>
</gene>